<dbReference type="PANTHER" id="PTHR30511">
    <property type="entry name" value="ALANINE RACEMASE"/>
    <property type="match status" value="1"/>
</dbReference>
<dbReference type="Pfam" id="PF00842">
    <property type="entry name" value="Ala_racemase_C"/>
    <property type="match status" value="1"/>
</dbReference>
<evidence type="ECO:0000256" key="4">
    <source>
        <dbReference type="PIRSR" id="PIRSR600821-50"/>
    </source>
</evidence>
<feature type="modified residue" description="N6-(pyridoxal phosphate)lysine" evidence="4">
    <location>
        <position position="35"/>
    </location>
</feature>
<dbReference type="Gene3D" id="2.40.37.10">
    <property type="entry name" value="Lyase, Ornithine Decarboxylase, Chain A, domain 1"/>
    <property type="match status" value="1"/>
</dbReference>
<dbReference type="EnsemblMetazoa" id="GPPI049910-RA">
    <property type="protein sequence ID" value="GPPI049910-PA"/>
    <property type="gene ID" value="GPPI049910"/>
</dbReference>
<dbReference type="PANTHER" id="PTHR30511:SF0">
    <property type="entry name" value="ALANINE RACEMASE, CATABOLIC-RELATED"/>
    <property type="match status" value="1"/>
</dbReference>
<evidence type="ECO:0000313" key="8">
    <source>
        <dbReference type="Proteomes" id="UP000092460"/>
    </source>
</evidence>
<dbReference type="InterPro" id="IPR001608">
    <property type="entry name" value="Ala_racemase_N"/>
</dbReference>
<feature type="domain" description="Alanine racemase C-terminal" evidence="6">
    <location>
        <begin position="233"/>
        <end position="358"/>
    </location>
</feature>
<reference evidence="8" key="1">
    <citation type="submission" date="2015-01" db="EMBL/GenBank/DDBJ databases">
        <authorList>
            <person name="Aksoy S."/>
            <person name="Warren W."/>
            <person name="Wilson R.K."/>
        </authorList>
    </citation>
    <scope>NUCLEOTIDE SEQUENCE [LARGE SCALE GENOMIC DNA]</scope>
    <source>
        <strain evidence="8">IAEA</strain>
    </source>
</reference>
<dbReference type="Pfam" id="PF01168">
    <property type="entry name" value="Ala_racemase_N"/>
    <property type="match status" value="1"/>
</dbReference>
<dbReference type="GO" id="GO:0030632">
    <property type="term" value="P:D-alanine biosynthetic process"/>
    <property type="evidence" value="ECO:0007669"/>
    <property type="project" value="TreeGrafter"/>
</dbReference>
<reference evidence="7" key="2">
    <citation type="submission" date="2020-05" db="UniProtKB">
        <authorList>
            <consortium name="EnsemblMetazoa"/>
        </authorList>
    </citation>
    <scope>IDENTIFICATION</scope>
    <source>
        <strain evidence="7">IAEA</strain>
    </source>
</reference>
<proteinExistence type="inferred from homology"/>
<feature type="binding site" evidence="5">
    <location>
        <position position="303"/>
    </location>
    <ligand>
        <name>substrate</name>
    </ligand>
</feature>
<evidence type="ECO:0000256" key="3">
    <source>
        <dbReference type="ARBA" id="ARBA00023235"/>
    </source>
</evidence>
<dbReference type="Gene3D" id="3.20.20.10">
    <property type="entry name" value="Alanine racemase"/>
    <property type="match status" value="1"/>
</dbReference>
<dbReference type="FunFam" id="3.20.20.10:FF:000002">
    <property type="entry name" value="Alanine racemase"/>
    <property type="match status" value="1"/>
</dbReference>
<evidence type="ECO:0000313" key="7">
    <source>
        <dbReference type="EnsemblMetazoa" id="GPPI049910-PA"/>
    </source>
</evidence>
<feature type="binding site" evidence="5">
    <location>
        <position position="130"/>
    </location>
    <ligand>
        <name>substrate</name>
    </ligand>
</feature>
<organism evidence="7 8">
    <name type="scientific">Glossina palpalis gambiensis</name>
    <dbReference type="NCBI Taxonomy" id="67801"/>
    <lineage>
        <taxon>Eukaryota</taxon>
        <taxon>Metazoa</taxon>
        <taxon>Ecdysozoa</taxon>
        <taxon>Arthropoda</taxon>
        <taxon>Hexapoda</taxon>
        <taxon>Insecta</taxon>
        <taxon>Pterygota</taxon>
        <taxon>Neoptera</taxon>
        <taxon>Endopterygota</taxon>
        <taxon>Diptera</taxon>
        <taxon>Brachycera</taxon>
        <taxon>Muscomorpha</taxon>
        <taxon>Hippoboscoidea</taxon>
        <taxon>Glossinidae</taxon>
        <taxon>Glossina</taxon>
    </lineage>
</organism>
<dbReference type="SMART" id="SM01005">
    <property type="entry name" value="Ala_racemase_C"/>
    <property type="match status" value="1"/>
</dbReference>
<dbReference type="PRINTS" id="PR00992">
    <property type="entry name" value="ALARACEMASE"/>
</dbReference>
<comment type="cofactor">
    <cofactor evidence="1 4">
        <name>pyridoxal 5'-phosphate</name>
        <dbReference type="ChEBI" id="CHEBI:597326"/>
    </cofactor>
</comment>
<dbReference type="AlphaFoldDB" id="A0A1B0C5S2"/>
<evidence type="ECO:0000259" key="6">
    <source>
        <dbReference type="SMART" id="SM01005"/>
    </source>
</evidence>
<evidence type="ECO:0000256" key="5">
    <source>
        <dbReference type="PIRSR" id="PIRSR600821-52"/>
    </source>
</evidence>
<evidence type="ECO:0000256" key="1">
    <source>
        <dbReference type="ARBA" id="ARBA00001933"/>
    </source>
</evidence>
<dbReference type="EMBL" id="JXJN01026213">
    <property type="status" value="NOT_ANNOTATED_CDS"/>
    <property type="molecule type" value="Genomic_DNA"/>
</dbReference>
<dbReference type="InterPro" id="IPR000821">
    <property type="entry name" value="Ala_racemase"/>
</dbReference>
<dbReference type="GO" id="GO:0005829">
    <property type="term" value="C:cytosol"/>
    <property type="evidence" value="ECO:0007669"/>
    <property type="project" value="TreeGrafter"/>
</dbReference>
<sequence length="358" mass="40522">MSRNSLIRINSKALISNLNIVKKYAPQSKIWCVIKANAYGHTMRAALKGLKNTSGFAVSEIDEAIFLRENGWNGPILLISGFFKISDLTELYQYKLTTVIHSRWQIEMLKKYNCPNTIEIYLKLNSGMNRLGFDKNNFIYAWNELYQSKKVSNLTLMSHFSFSYSKRSVHQQVKIINEVSNKINKAPQCLANSTAILLHPETHKDWIRPGIILYGVLPFENNFMNQKYGFEPVMTLESKLVAIQHINSNAYVGYGKNYYSKSSDTIGIISCGYADGYPYNIHSSGTPILVDGVRTQIIGSVCMDMLMVDLNPCPKVKIGSTVELWGKNIKINDIAKSAKTTSYELMCKINPKVLVKIE</sequence>
<evidence type="ECO:0000256" key="2">
    <source>
        <dbReference type="ARBA" id="ARBA00022898"/>
    </source>
</evidence>
<dbReference type="GO" id="GO:0008784">
    <property type="term" value="F:alanine racemase activity"/>
    <property type="evidence" value="ECO:0007669"/>
    <property type="project" value="InterPro"/>
</dbReference>
<dbReference type="SUPFAM" id="SSF51419">
    <property type="entry name" value="PLP-binding barrel"/>
    <property type="match status" value="1"/>
</dbReference>
<name>A0A1B0C5S2_9MUSC</name>
<keyword evidence="3" id="KW-0413">Isomerase</keyword>
<dbReference type="Proteomes" id="UP000092460">
    <property type="component" value="Unassembled WGS sequence"/>
</dbReference>
<dbReference type="NCBIfam" id="TIGR00492">
    <property type="entry name" value="alr"/>
    <property type="match status" value="1"/>
</dbReference>
<dbReference type="GO" id="GO:0030170">
    <property type="term" value="F:pyridoxal phosphate binding"/>
    <property type="evidence" value="ECO:0007669"/>
    <property type="project" value="TreeGrafter"/>
</dbReference>
<keyword evidence="8" id="KW-1185">Reference proteome</keyword>
<dbReference type="InterPro" id="IPR011079">
    <property type="entry name" value="Ala_racemase_C"/>
</dbReference>
<dbReference type="STRING" id="67801.A0A1B0C5S2"/>
<dbReference type="HAMAP" id="MF_01201">
    <property type="entry name" value="Ala_racemase"/>
    <property type="match status" value="1"/>
</dbReference>
<keyword evidence="2 4" id="KW-0663">Pyridoxal phosphate</keyword>
<dbReference type="InterPro" id="IPR009006">
    <property type="entry name" value="Ala_racemase/Decarboxylase_C"/>
</dbReference>
<dbReference type="InterPro" id="IPR029066">
    <property type="entry name" value="PLP-binding_barrel"/>
</dbReference>
<dbReference type="SUPFAM" id="SSF50621">
    <property type="entry name" value="Alanine racemase C-terminal domain-like"/>
    <property type="match status" value="1"/>
</dbReference>
<protein>
    <recommendedName>
        <fullName evidence="6">Alanine racemase C-terminal domain-containing protein</fullName>
    </recommendedName>
</protein>
<dbReference type="VEuPathDB" id="VectorBase:GPPI049910"/>
<accession>A0A1B0C5S2</accession>